<reference evidence="10" key="2">
    <citation type="journal article" date="2014" name="Nat. Commun.">
        <title>The cavefish genome reveals candidate genes for eye loss.</title>
        <authorList>
            <person name="McGaugh S.E."/>
            <person name="Gross J.B."/>
            <person name="Aken B."/>
            <person name="Blin M."/>
            <person name="Borowsky R."/>
            <person name="Chalopin D."/>
            <person name="Hinaux H."/>
            <person name="Jeffery W.R."/>
            <person name="Keene A."/>
            <person name="Ma L."/>
            <person name="Minx P."/>
            <person name="Murphy D."/>
            <person name="O'Quin K.E."/>
            <person name="Retaux S."/>
            <person name="Rohner N."/>
            <person name="Searle S.M."/>
            <person name="Stahl B.A."/>
            <person name="Tabin C."/>
            <person name="Volff J.N."/>
            <person name="Yoshizawa M."/>
            <person name="Warren W.C."/>
        </authorList>
    </citation>
    <scope>NUCLEOTIDE SEQUENCE [LARGE SCALE GENOMIC DNA]</scope>
    <source>
        <strain evidence="10">female</strain>
    </source>
</reference>
<dbReference type="Pfam" id="PF05485">
    <property type="entry name" value="THAP"/>
    <property type="match status" value="1"/>
</dbReference>
<organism evidence="9 10">
    <name type="scientific">Astyanax mexicanus</name>
    <name type="common">Blind cave fish</name>
    <name type="synonym">Astyanax fasciatus mexicanus</name>
    <dbReference type="NCBI Taxonomy" id="7994"/>
    <lineage>
        <taxon>Eukaryota</taxon>
        <taxon>Metazoa</taxon>
        <taxon>Chordata</taxon>
        <taxon>Craniata</taxon>
        <taxon>Vertebrata</taxon>
        <taxon>Euteleostomi</taxon>
        <taxon>Actinopterygii</taxon>
        <taxon>Neopterygii</taxon>
        <taxon>Teleostei</taxon>
        <taxon>Ostariophysi</taxon>
        <taxon>Characiformes</taxon>
        <taxon>Characoidei</taxon>
        <taxon>Acestrorhamphidae</taxon>
        <taxon>Acestrorhamphinae</taxon>
        <taxon>Astyanax</taxon>
    </lineage>
</organism>
<evidence type="ECO:0000256" key="1">
    <source>
        <dbReference type="ARBA" id="ARBA00001968"/>
    </source>
</evidence>
<dbReference type="SUPFAM" id="SSF57716">
    <property type="entry name" value="Glucocorticoid receptor-like (DNA-binding domain)"/>
    <property type="match status" value="1"/>
</dbReference>
<proteinExistence type="predicted"/>
<dbReference type="InterPro" id="IPR038441">
    <property type="entry name" value="THAP_Znf_sf"/>
</dbReference>
<dbReference type="InterPro" id="IPR006612">
    <property type="entry name" value="THAP_Znf"/>
</dbReference>
<evidence type="ECO:0000256" key="5">
    <source>
        <dbReference type="ARBA" id="ARBA00023125"/>
    </source>
</evidence>
<evidence type="ECO:0000313" key="9">
    <source>
        <dbReference type="Ensembl" id="ENSAMXP00000047711.1"/>
    </source>
</evidence>
<keyword evidence="3 6" id="KW-0863">Zinc-finger</keyword>
<keyword evidence="7" id="KW-0175">Coiled coil</keyword>
<dbReference type="Proteomes" id="UP000018467">
    <property type="component" value="Unassembled WGS sequence"/>
</dbReference>
<dbReference type="SMART" id="SM00692">
    <property type="entry name" value="DM3"/>
    <property type="match status" value="1"/>
</dbReference>
<dbReference type="FunCoup" id="A0A3B1K161">
    <property type="interactions" value="1"/>
</dbReference>
<reference evidence="9" key="3">
    <citation type="submission" date="2025-08" db="UniProtKB">
        <authorList>
            <consortium name="Ensembl"/>
        </authorList>
    </citation>
    <scope>IDENTIFICATION</scope>
</reference>
<keyword evidence="2" id="KW-0479">Metal-binding</keyword>
<reference evidence="10" key="1">
    <citation type="submission" date="2013-03" db="EMBL/GenBank/DDBJ databases">
        <authorList>
            <person name="Jeffery W."/>
            <person name="Warren W."/>
            <person name="Wilson R.K."/>
        </authorList>
    </citation>
    <scope>NUCLEOTIDE SEQUENCE</scope>
    <source>
        <strain evidence="10">female</strain>
    </source>
</reference>
<dbReference type="InterPro" id="IPR027806">
    <property type="entry name" value="HARBI1_dom"/>
</dbReference>
<dbReference type="PANTHER" id="PTHR23080">
    <property type="entry name" value="THAP DOMAIN PROTEIN"/>
    <property type="match status" value="1"/>
</dbReference>
<evidence type="ECO:0000256" key="7">
    <source>
        <dbReference type="SAM" id="Coils"/>
    </source>
</evidence>
<dbReference type="AlphaFoldDB" id="A0A3B1K161"/>
<dbReference type="STRING" id="7994.ENSAMXP00000047711"/>
<dbReference type="Gene3D" id="6.20.210.20">
    <property type="entry name" value="THAP domain"/>
    <property type="match status" value="1"/>
</dbReference>
<keyword evidence="10" id="KW-1185">Reference proteome</keyword>
<evidence type="ECO:0000256" key="3">
    <source>
        <dbReference type="ARBA" id="ARBA00022771"/>
    </source>
</evidence>
<dbReference type="Pfam" id="PF13613">
    <property type="entry name" value="HTH_Tnp_4"/>
    <property type="match status" value="1"/>
</dbReference>
<evidence type="ECO:0000256" key="4">
    <source>
        <dbReference type="ARBA" id="ARBA00022833"/>
    </source>
</evidence>
<dbReference type="SMART" id="SM00980">
    <property type="entry name" value="THAP"/>
    <property type="match status" value="1"/>
</dbReference>
<comment type="cofactor">
    <cofactor evidence="1">
        <name>a divalent metal cation</name>
        <dbReference type="ChEBI" id="CHEBI:60240"/>
    </cofactor>
</comment>
<evidence type="ECO:0000259" key="8">
    <source>
        <dbReference type="PROSITE" id="PS50950"/>
    </source>
</evidence>
<dbReference type="Bgee" id="ENSAMXG00000039676">
    <property type="expression patterns" value="Expressed in testis and 6 other cell types or tissues"/>
</dbReference>
<dbReference type="GO" id="GO:0008270">
    <property type="term" value="F:zinc ion binding"/>
    <property type="evidence" value="ECO:0007669"/>
    <property type="project" value="UniProtKB-KW"/>
</dbReference>
<dbReference type="InParanoid" id="A0A3B1K161"/>
<keyword evidence="4" id="KW-0862">Zinc</keyword>
<name>A0A3B1K161_ASTMX</name>
<evidence type="ECO:0000313" key="10">
    <source>
        <dbReference type="Proteomes" id="UP000018467"/>
    </source>
</evidence>
<keyword evidence="5 6" id="KW-0238">DNA-binding</keyword>
<dbReference type="Ensembl" id="ENSAMXT00000053472.1">
    <property type="protein sequence ID" value="ENSAMXP00000047711.1"/>
    <property type="gene ID" value="ENSAMXG00000039676.1"/>
</dbReference>
<evidence type="ECO:0000256" key="6">
    <source>
        <dbReference type="PROSITE-ProRule" id="PRU00309"/>
    </source>
</evidence>
<dbReference type="GO" id="GO:0003677">
    <property type="term" value="F:DNA binding"/>
    <property type="evidence" value="ECO:0007669"/>
    <property type="project" value="UniProtKB-UniRule"/>
</dbReference>
<accession>A0A3B1K161</accession>
<reference evidence="9" key="4">
    <citation type="submission" date="2025-09" db="UniProtKB">
        <authorList>
            <consortium name="Ensembl"/>
        </authorList>
    </citation>
    <scope>IDENTIFICATION</scope>
</reference>
<dbReference type="InterPro" id="IPR027805">
    <property type="entry name" value="Transposase_HTH_dom"/>
</dbReference>
<sequence length="492" mass="56579">MSVRRKVFKSEHFQKQQNQYTEHCCVPFCTASAKFNGTISFHSFPAQNDLRTQWLINIRRDHFTISAHTKVCSRHFIPDHLVDPKTPEGRRRLAKDAVPLLFQWNDYSTQAPRLSVWERRERPAEPTCLDDPPADLTMDHDYCSAPEPSSLDMSCAENEDLSREVEELRNQLQELRVQTTFGLQRFAGSDEDIRFYTRFPSYDHLMSFWWLIEPSVHKMVRVSRAKAAAKKNEDVTHSRQSGRQVLQPVDEFFLFLVHLSVGLKERDLGHRFNIHPSTVSRIISTWTNYLYTLLGSVCIWLSQEEVKNNLPAEYKDYPDTQVILDCTELRCQTPSSPLLQSEMYSTYKSHCTMKGLVGIAPHGPVTFVSSLYAGSVSDKELFKQSGLANLLTEGMAVMVDKGFLITDCVKCKVYCPPFLSKQNQMPAYQVTETQSIARLRVHVERVIRRIKQNKLFDGVISLTHTVNISQLFTVACLLSNYQNKALVKAWVK</sequence>
<evidence type="ECO:0000256" key="2">
    <source>
        <dbReference type="ARBA" id="ARBA00022723"/>
    </source>
</evidence>
<dbReference type="PROSITE" id="PS50950">
    <property type="entry name" value="ZF_THAP"/>
    <property type="match status" value="1"/>
</dbReference>
<dbReference type="GeneTree" id="ENSGT00940000164656"/>
<dbReference type="PANTHER" id="PTHR23080:SF133">
    <property type="entry name" value="SI:CH211-262I1.5-RELATED"/>
    <property type="match status" value="1"/>
</dbReference>
<dbReference type="Pfam" id="PF13359">
    <property type="entry name" value="DDE_Tnp_4"/>
    <property type="match status" value="1"/>
</dbReference>
<feature type="coiled-coil region" evidence="7">
    <location>
        <begin position="151"/>
        <end position="178"/>
    </location>
</feature>
<protein>
    <recommendedName>
        <fullName evidence="8">THAP-type domain-containing protein</fullName>
    </recommendedName>
</protein>
<feature type="domain" description="THAP-type" evidence="8">
    <location>
        <begin position="20"/>
        <end position="102"/>
    </location>
</feature>